<keyword evidence="1" id="KW-1133">Transmembrane helix</keyword>
<keyword evidence="3" id="KW-1185">Reference proteome</keyword>
<keyword evidence="1" id="KW-0812">Transmembrane</keyword>
<dbReference type="SUPFAM" id="SSF52540">
    <property type="entry name" value="P-loop containing nucleoside triphosphate hydrolases"/>
    <property type="match status" value="1"/>
</dbReference>
<organism evidence="2 3">
    <name type="scientific">Cyclotella atomus</name>
    <dbReference type="NCBI Taxonomy" id="382360"/>
    <lineage>
        <taxon>Eukaryota</taxon>
        <taxon>Sar</taxon>
        <taxon>Stramenopiles</taxon>
        <taxon>Ochrophyta</taxon>
        <taxon>Bacillariophyta</taxon>
        <taxon>Coscinodiscophyceae</taxon>
        <taxon>Thalassiosirophycidae</taxon>
        <taxon>Stephanodiscales</taxon>
        <taxon>Stephanodiscaceae</taxon>
        <taxon>Cyclotella</taxon>
    </lineage>
</organism>
<dbReference type="InterPro" id="IPR027417">
    <property type="entry name" value="P-loop_NTPase"/>
</dbReference>
<dbReference type="Proteomes" id="UP001530400">
    <property type="component" value="Unassembled WGS sequence"/>
</dbReference>
<comment type="caution">
    <text evidence="2">The sequence shown here is derived from an EMBL/GenBank/DDBJ whole genome shotgun (WGS) entry which is preliminary data.</text>
</comment>
<accession>A0ABD3NVF0</accession>
<evidence type="ECO:0000256" key="1">
    <source>
        <dbReference type="SAM" id="Phobius"/>
    </source>
</evidence>
<keyword evidence="1" id="KW-0472">Membrane</keyword>
<evidence type="ECO:0000313" key="2">
    <source>
        <dbReference type="EMBL" id="KAL3778005.1"/>
    </source>
</evidence>
<proteinExistence type="predicted"/>
<evidence type="ECO:0000313" key="3">
    <source>
        <dbReference type="Proteomes" id="UP001530400"/>
    </source>
</evidence>
<reference evidence="2 3" key="1">
    <citation type="submission" date="2024-10" db="EMBL/GenBank/DDBJ databases">
        <title>Updated reference genomes for cyclostephanoid diatoms.</title>
        <authorList>
            <person name="Roberts W.R."/>
            <person name="Alverson A.J."/>
        </authorList>
    </citation>
    <scope>NUCLEOTIDE SEQUENCE [LARGE SCALE GENOMIC DNA]</scope>
    <source>
        <strain evidence="2 3">AJA010-31</strain>
    </source>
</reference>
<feature type="transmembrane region" description="Helical" evidence="1">
    <location>
        <begin position="21"/>
        <end position="40"/>
    </location>
</feature>
<dbReference type="AlphaFoldDB" id="A0ABD3NVF0"/>
<name>A0ABD3NVF0_9STRA</name>
<protein>
    <recommendedName>
        <fullName evidence="4">Sulfotransferase</fullName>
    </recommendedName>
</protein>
<dbReference type="Gene3D" id="3.40.50.300">
    <property type="entry name" value="P-loop containing nucleotide triphosphate hydrolases"/>
    <property type="match status" value="1"/>
</dbReference>
<gene>
    <name evidence="2" type="ORF">ACHAWO_013461</name>
</gene>
<dbReference type="EMBL" id="JALLPJ020001012">
    <property type="protein sequence ID" value="KAL3778005.1"/>
    <property type="molecule type" value="Genomic_DNA"/>
</dbReference>
<sequence>MTSDLRSSSEVLYHNATMRKSLTAFATIAIFTAGYVTLFYKKNSFDIIKHKIAITRDGSIAIRNEPKSLVYDDGVPVFPYTPSNYSSHPGIFNYFSPYEQRFPNYKLTYGFQKTMPYNNHIPTNKQICFVHVGKAGGSTIGCSLGFSLHCSEKGQVIPNSFLPVLTTHTFHRGVYDCQDDAAYFLFVVRDPLARIMSAFNYDRPQEGAKLSSKQLFHSKEFYLDCPFWTLEEVAQNGLLNAEGATSKTCQKRAKSAIIGTGQFVPHIFFNYQYYYEFIPHKSNILVIRNEHIVDDYNGIEHLLGGYDDVMNPSLLPENNVHNKNATDLYLSDESKVVLCQALCNEIQFYKKILLAAVNLMEEDFFVSMEELKSSCPIEAMSDDCDEDEPDITEKIRERKFC</sequence>
<evidence type="ECO:0008006" key="4">
    <source>
        <dbReference type="Google" id="ProtNLM"/>
    </source>
</evidence>